<dbReference type="SUPFAM" id="SSF81327">
    <property type="entry name" value="Small-conductance potassium channel"/>
    <property type="match status" value="1"/>
</dbReference>
<dbReference type="InterPro" id="IPR036122">
    <property type="entry name" value="CaM-bd_dom_sf"/>
</dbReference>
<gene>
    <name evidence="4" type="ORF">EDS130_LOCUS32490</name>
</gene>
<evidence type="ECO:0000313" key="4">
    <source>
        <dbReference type="EMBL" id="CAF1336514.1"/>
    </source>
</evidence>
<accession>A0A815G9K1</accession>
<dbReference type="GO" id="GO:0016286">
    <property type="term" value="F:small conductance calcium-activated potassium channel activity"/>
    <property type="evidence" value="ECO:0007669"/>
    <property type="project" value="InterPro"/>
</dbReference>
<dbReference type="Pfam" id="PF07885">
    <property type="entry name" value="Ion_trans_2"/>
    <property type="match status" value="1"/>
</dbReference>
<evidence type="ECO:0000256" key="1">
    <source>
        <dbReference type="SAM" id="MobiDB-lite"/>
    </source>
</evidence>
<keyword evidence="2" id="KW-0472">Membrane</keyword>
<dbReference type="InterPro" id="IPR015449">
    <property type="entry name" value="K_chnl_Ca-activ_SK"/>
</dbReference>
<feature type="transmembrane region" description="Helical" evidence="2">
    <location>
        <begin position="239"/>
        <end position="258"/>
    </location>
</feature>
<feature type="transmembrane region" description="Helical" evidence="2">
    <location>
        <begin position="297"/>
        <end position="317"/>
    </location>
</feature>
<dbReference type="InterPro" id="IPR013099">
    <property type="entry name" value="K_chnl_dom"/>
</dbReference>
<organism evidence="4 5">
    <name type="scientific">Adineta ricciae</name>
    <name type="common">Rotifer</name>
    <dbReference type="NCBI Taxonomy" id="249248"/>
    <lineage>
        <taxon>Eukaryota</taxon>
        <taxon>Metazoa</taxon>
        <taxon>Spiralia</taxon>
        <taxon>Gnathifera</taxon>
        <taxon>Rotifera</taxon>
        <taxon>Eurotatoria</taxon>
        <taxon>Bdelloidea</taxon>
        <taxon>Adinetida</taxon>
        <taxon>Adinetidae</taxon>
        <taxon>Adineta</taxon>
    </lineage>
</organism>
<name>A0A815G9K1_ADIRI</name>
<dbReference type="EMBL" id="CAJNOJ010000249">
    <property type="protein sequence ID" value="CAF1336514.1"/>
    <property type="molecule type" value="Genomic_DNA"/>
</dbReference>
<evidence type="ECO:0000256" key="2">
    <source>
        <dbReference type="SAM" id="Phobius"/>
    </source>
</evidence>
<dbReference type="Proteomes" id="UP000663852">
    <property type="component" value="Unassembled WGS sequence"/>
</dbReference>
<proteinExistence type="predicted"/>
<dbReference type="GO" id="GO:0016020">
    <property type="term" value="C:membrane"/>
    <property type="evidence" value="ECO:0007669"/>
    <property type="project" value="InterPro"/>
</dbReference>
<protein>
    <recommendedName>
        <fullName evidence="3">Potassium channel domain-containing protein</fullName>
    </recommendedName>
</protein>
<dbReference type="Pfam" id="PF03530">
    <property type="entry name" value="SK_channel"/>
    <property type="match status" value="1"/>
</dbReference>
<feature type="transmembrane region" description="Helical" evidence="2">
    <location>
        <begin position="329"/>
        <end position="348"/>
    </location>
</feature>
<feature type="compositionally biased region" description="Basic and acidic residues" evidence="1">
    <location>
        <begin position="79"/>
        <end position="90"/>
    </location>
</feature>
<keyword evidence="2" id="KW-1133">Transmembrane helix</keyword>
<feature type="transmembrane region" description="Helical" evidence="2">
    <location>
        <begin position="198"/>
        <end position="219"/>
    </location>
</feature>
<feature type="domain" description="Potassium channel" evidence="3">
    <location>
        <begin position="307"/>
        <end position="384"/>
    </location>
</feature>
<feature type="transmembrane region" description="Helical" evidence="2">
    <location>
        <begin position="148"/>
        <end position="172"/>
    </location>
</feature>
<feature type="region of interest" description="Disordered" evidence="1">
    <location>
        <begin position="65"/>
        <end position="90"/>
    </location>
</feature>
<evidence type="ECO:0000259" key="3">
    <source>
        <dbReference type="Pfam" id="PF07885"/>
    </source>
</evidence>
<dbReference type="GO" id="GO:0005516">
    <property type="term" value="F:calmodulin binding"/>
    <property type="evidence" value="ECO:0007669"/>
    <property type="project" value="InterPro"/>
</dbReference>
<dbReference type="PRINTS" id="PR00169">
    <property type="entry name" value="KCHANNEL"/>
</dbReference>
<dbReference type="SUPFAM" id="SSF81324">
    <property type="entry name" value="Voltage-gated potassium channels"/>
    <property type="match status" value="1"/>
</dbReference>
<keyword evidence="2" id="KW-0812">Transmembrane</keyword>
<dbReference type="OrthoDB" id="73653at2759"/>
<evidence type="ECO:0000313" key="5">
    <source>
        <dbReference type="Proteomes" id="UP000663852"/>
    </source>
</evidence>
<dbReference type="Gene3D" id="1.10.287.70">
    <property type="match status" value="2"/>
</dbReference>
<dbReference type="PANTHER" id="PTHR10153">
    <property type="entry name" value="SMALL CONDUCTANCE CALCIUM-ACTIVATED POTASSIUM CHANNEL"/>
    <property type="match status" value="1"/>
</dbReference>
<sequence>MNEKEACNHLSKTLATKLDYFNTSKNNVRTKSRGLAYIMPFSERISLLDPHSSLPPESIITIPDSTWPESNAHTSRATQENHSHQTLNEKRRSTHATLMATVSRRLHRRKALYDRLHVINNHMCILGIIGIFLMIIENEIIFQSLCDMFISWCLRLFISITSCILVGFVFYYHYLDLQLYSVDNSFDHWRIGLKKSRVFLIFLEAFICFIHPIPGYYPAPSEATCANSMIVPNPLAKSYLTMNVALGLPMFARVYLLCRFIRFHSSFTRNVSAQSLGGLNQVSFDLLCLIRIYLTRWPVRCLLGFCIAVFFIGSWSLRACNYTTSFEHLSLFDAMWLFIVTFTTVGYGDLIPLTYCGRSIAAITALIGVLSTALLISVLADRLQLTRSEKYVHNYVSGVDLAKERKIQAANVIKFTIKLWYLKRTRQSKRSSEYIKIERRLFRSMHHNQQLKQKQSKLVDSCLSFPEIMTLQRDVNKRTIETSRMLELLKGQANQTEEKLTHLDHSIKHVQNTLDRLLEKLSK</sequence>
<feature type="compositionally biased region" description="Polar residues" evidence="1">
    <location>
        <begin position="65"/>
        <end position="78"/>
    </location>
</feature>
<comment type="caution">
    <text evidence="4">The sequence shown here is derived from an EMBL/GenBank/DDBJ whole genome shotgun (WGS) entry which is preliminary data.</text>
</comment>
<feature type="transmembrane region" description="Helical" evidence="2">
    <location>
        <begin position="118"/>
        <end position="136"/>
    </location>
</feature>
<reference evidence="4" key="1">
    <citation type="submission" date="2021-02" db="EMBL/GenBank/DDBJ databases">
        <authorList>
            <person name="Nowell W R."/>
        </authorList>
    </citation>
    <scope>NUCLEOTIDE SEQUENCE</scope>
</reference>
<feature type="transmembrane region" description="Helical" evidence="2">
    <location>
        <begin position="360"/>
        <end position="380"/>
    </location>
</feature>
<dbReference type="AlphaFoldDB" id="A0A815G9K1"/>